<dbReference type="EMBL" id="CAFBRB010000184">
    <property type="protein sequence ID" value="CAB5077591.1"/>
    <property type="molecule type" value="Genomic_DNA"/>
</dbReference>
<dbReference type="EMBL" id="CAFBQK010000169">
    <property type="protein sequence ID" value="CAB5055823.1"/>
    <property type="molecule type" value="Genomic_DNA"/>
</dbReference>
<protein>
    <submittedName>
        <fullName evidence="2">Unannotated protein</fullName>
    </submittedName>
</protein>
<sequence>MPTATEAASPRRMLLVSDDTKKAANAEVRSVPSIPIFTMPVRSHMIPTIAARASGSAKAVAVETTDVVMEPSFEKKYPVASAIRRIKLFRLVRNVINFPNLPSLT</sequence>
<organism evidence="2">
    <name type="scientific">freshwater metagenome</name>
    <dbReference type="NCBI Taxonomy" id="449393"/>
    <lineage>
        <taxon>unclassified sequences</taxon>
        <taxon>metagenomes</taxon>
        <taxon>ecological metagenomes</taxon>
    </lineage>
</organism>
<evidence type="ECO:0000313" key="1">
    <source>
        <dbReference type="EMBL" id="CAB5055823.1"/>
    </source>
</evidence>
<accession>A0A6J7VH14</accession>
<evidence type="ECO:0000313" key="2">
    <source>
        <dbReference type="EMBL" id="CAB5077591.1"/>
    </source>
</evidence>
<proteinExistence type="predicted"/>
<gene>
    <name evidence="1" type="ORF">UFOPK4265_01116</name>
    <name evidence="2" type="ORF">UFOPK4401_01273</name>
</gene>
<reference evidence="2" key="1">
    <citation type="submission" date="2020-05" db="EMBL/GenBank/DDBJ databases">
        <authorList>
            <person name="Chiriac C."/>
            <person name="Salcher M."/>
            <person name="Ghai R."/>
            <person name="Kavagutti S V."/>
        </authorList>
    </citation>
    <scope>NUCLEOTIDE SEQUENCE</scope>
</reference>
<name>A0A6J7VH14_9ZZZZ</name>
<dbReference type="AlphaFoldDB" id="A0A6J7VH14"/>